<dbReference type="Pfam" id="PF00011">
    <property type="entry name" value="HSP20"/>
    <property type="match status" value="1"/>
</dbReference>
<dbReference type="AlphaFoldDB" id="A0A0B1RV43"/>
<accession>A0A0B1RV43</accession>
<dbReference type="CDD" id="cd06526">
    <property type="entry name" value="metazoan_ACD"/>
    <property type="match status" value="1"/>
</dbReference>
<evidence type="ECO:0000313" key="6">
    <source>
        <dbReference type="EMBL" id="KHJ75506.1"/>
    </source>
</evidence>
<dbReference type="PANTHER" id="PTHR45640:SF13">
    <property type="entry name" value="HEAT SHOCK PROTEIN 22-RELATED"/>
    <property type="match status" value="1"/>
</dbReference>
<evidence type="ECO:0000313" key="7">
    <source>
        <dbReference type="Proteomes" id="UP000053660"/>
    </source>
</evidence>
<dbReference type="PANTHER" id="PTHR45640">
    <property type="entry name" value="HEAT SHOCK PROTEIN HSP-12.2-RELATED"/>
    <property type="match status" value="1"/>
</dbReference>
<feature type="region of interest" description="Disordered" evidence="4">
    <location>
        <begin position="94"/>
        <end position="115"/>
    </location>
</feature>
<evidence type="ECO:0000256" key="1">
    <source>
        <dbReference type="ARBA" id="ARBA00023016"/>
    </source>
</evidence>
<comment type="similarity">
    <text evidence="2 3">Belongs to the small heat shock protein (HSP20) family.</text>
</comment>
<dbReference type="Gene3D" id="2.60.40.790">
    <property type="match status" value="1"/>
</dbReference>
<dbReference type="EMBL" id="KN612680">
    <property type="protein sequence ID" value="KHJ75506.1"/>
    <property type="molecule type" value="Genomic_DNA"/>
</dbReference>
<dbReference type="GO" id="GO:0005634">
    <property type="term" value="C:nucleus"/>
    <property type="evidence" value="ECO:0007669"/>
    <property type="project" value="TreeGrafter"/>
</dbReference>
<evidence type="ECO:0000256" key="2">
    <source>
        <dbReference type="PROSITE-ProRule" id="PRU00285"/>
    </source>
</evidence>
<dbReference type="Proteomes" id="UP000053660">
    <property type="component" value="Unassembled WGS sequence"/>
</dbReference>
<organism evidence="6 7">
    <name type="scientific">Oesophagostomum dentatum</name>
    <name type="common">Nodular worm</name>
    <dbReference type="NCBI Taxonomy" id="61180"/>
    <lineage>
        <taxon>Eukaryota</taxon>
        <taxon>Metazoa</taxon>
        <taxon>Ecdysozoa</taxon>
        <taxon>Nematoda</taxon>
        <taxon>Chromadorea</taxon>
        <taxon>Rhabditida</taxon>
        <taxon>Rhabditina</taxon>
        <taxon>Rhabditomorpha</taxon>
        <taxon>Strongyloidea</taxon>
        <taxon>Strongylidae</taxon>
        <taxon>Oesophagostomum</taxon>
    </lineage>
</organism>
<gene>
    <name evidence="6" type="ORF">OESDEN_24878</name>
</gene>
<reference evidence="6 7" key="1">
    <citation type="submission" date="2014-03" db="EMBL/GenBank/DDBJ databases">
        <title>Draft genome of the hookworm Oesophagostomum dentatum.</title>
        <authorList>
            <person name="Mitreva M."/>
        </authorList>
    </citation>
    <scope>NUCLEOTIDE SEQUENCE [LARGE SCALE GENOMIC DNA]</scope>
    <source>
        <strain evidence="6 7">OD-Hann</strain>
    </source>
</reference>
<dbReference type="GO" id="GO:0005737">
    <property type="term" value="C:cytoplasm"/>
    <property type="evidence" value="ECO:0007669"/>
    <property type="project" value="TreeGrafter"/>
</dbReference>
<dbReference type="InterPro" id="IPR001436">
    <property type="entry name" value="Alpha-crystallin/sHSP_animal"/>
</dbReference>
<dbReference type="InterPro" id="IPR008978">
    <property type="entry name" value="HSP20-like_chaperone"/>
</dbReference>
<proteinExistence type="inferred from homology"/>
<feature type="domain" description="SHSP" evidence="5">
    <location>
        <begin position="4"/>
        <end position="110"/>
    </location>
</feature>
<keyword evidence="1" id="KW-0346">Stress response</keyword>
<dbReference type="InterPro" id="IPR002068">
    <property type="entry name" value="A-crystallin/Hsp20_dom"/>
</dbReference>
<dbReference type="OrthoDB" id="1431247at2759"/>
<dbReference type="PROSITE" id="PS01031">
    <property type="entry name" value="SHSP"/>
    <property type="match status" value="1"/>
</dbReference>
<dbReference type="SUPFAM" id="SSF49764">
    <property type="entry name" value="HSP20-like chaperones"/>
    <property type="match status" value="1"/>
</dbReference>
<dbReference type="GO" id="GO:0051082">
    <property type="term" value="F:unfolded protein binding"/>
    <property type="evidence" value="ECO:0007669"/>
    <property type="project" value="TreeGrafter"/>
</dbReference>
<feature type="compositionally biased region" description="Basic residues" evidence="4">
    <location>
        <begin position="101"/>
        <end position="115"/>
    </location>
</feature>
<dbReference type="PRINTS" id="PR00299">
    <property type="entry name" value="ACRYSTALLIN"/>
</dbReference>
<name>A0A0B1RV43_OESDE</name>
<dbReference type="GO" id="GO:0042026">
    <property type="term" value="P:protein refolding"/>
    <property type="evidence" value="ECO:0007669"/>
    <property type="project" value="TreeGrafter"/>
</dbReference>
<sequence>LSLRCRTLDGPRLQVVDNDEKFAVSLDVSQFRPEELKVSLTDRTVTVQGKQESKDDNSFMSRSFVRSWTLPEDVNTDELHSDLNDNGRLTIEAPKFENSSRRKSIPIKCDRRRRS</sequence>
<evidence type="ECO:0000256" key="4">
    <source>
        <dbReference type="SAM" id="MobiDB-lite"/>
    </source>
</evidence>
<feature type="non-terminal residue" evidence="6">
    <location>
        <position position="1"/>
    </location>
</feature>
<keyword evidence="7" id="KW-1185">Reference proteome</keyword>
<evidence type="ECO:0000259" key="5">
    <source>
        <dbReference type="PROSITE" id="PS01031"/>
    </source>
</evidence>
<protein>
    <submittedName>
        <fullName evidence="6">Hsp20/alpha crystallin family protein</fullName>
    </submittedName>
</protein>
<dbReference type="GO" id="GO:0009408">
    <property type="term" value="P:response to heat"/>
    <property type="evidence" value="ECO:0007669"/>
    <property type="project" value="TreeGrafter"/>
</dbReference>
<evidence type="ECO:0000256" key="3">
    <source>
        <dbReference type="RuleBase" id="RU003616"/>
    </source>
</evidence>